<evidence type="ECO:0000313" key="2">
    <source>
        <dbReference type="Proteomes" id="UP000187203"/>
    </source>
</evidence>
<reference evidence="2" key="1">
    <citation type="submission" date="2013-09" db="EMBL/GenBank/DDBJ databases">
        <title>Corchorus olitorius genome sequencing.</title>
        <authorList>
            <person name="Alam M."/>
            <person name="Haque M.S."/>
            <person name="Islam M.S."/>
            <person name="Emdad E.M."/>
            <person name="Islam M.M."/>
            <person name="Ahmed B."/>
            <person name="Halim A."/>
            <person name="Hossen Q.M.M."/>
            <person name="Hossain M.Z."/>
            <person name="Ahmed R."/>
            <person name="Khan M.M."/>
            <person name="Islam R."/>
            <person name="Rashid M.M."/>
            <person name="Khan S.A."/>
            <person name="Rahman M.S."/>
            <person name="Alam M."/>
            <person name="Yahiya A.S."/>
            <person name="Khan M.S."/>
            <person name="Azam M.S."/>
            <person name="Haque T."/>
            <person name="Lashkar M.Z.H."/>
            <person name="Akhand A.I."/>
            <person name="Morshed G."/>
            <person name="Roy S."/>
            <person name="Uddin K.S."/>
            <person name="Rabeya T."/>
            <person name="Hossain A.S."/>
            <person name="Chowdhury A."/>
            <person name="Snigdha A.R."/>
            <person name="Mortoza M.S."/>
            <person name="Matin S.A."/>
            <person name="Hoque S.M.E."/>
            <person name="Islam M.K."/>
            <person name="Roy D.K."/>
            <person name="Haider R."/>
            <person name="Moosa M.M."/>
            <person name="Elias S.M."/>
            <person name="Hasan A.M."/>
            <person name="Jahan S."/>
            <person name="Shafiuddin M."/>
            <person name="Mahmood N."/>
            <person name="Shommy N.S."/>
        </authorList>
    </citation>
    <scope>NUCLEOTIDE SEQUENCE [LARGE SCALE GENOMIC DNA]</scope>
    <source>
        <strain evidence="2">cv. O-4</strain>
    </source>
</reference>
<comment type="caution">
    <text evidence="1">The sequence shown here is derived from an EMBL/GenBank/DDBJ whole genome shotgun (WGS) entry which is preliminary data.</text>
</comment>
<dbReference type="AlphaFoldDB" id="A0A1R3K8Y9"/>
<name>A0A1R3K8Y9_9ROSI</name>
<keyword evidence="2" id="KW-1185">Reference proteome</keyword>
<sequence>MALFWVPKNGTCKALSLTGQRPLRWESATLIPPPPLFSYAFDPSPKNPSFLSTIPEEGIHKP</sequence>
<protein>
    <submittedName>
        <fullName evidence="1">Protein G6b-like protein</fullName>
    </submittedName>
</protein>
<gene>
    <name evidence="1" type="ORF">COLO4_10357</name>
</gene>
<evidence type="ECO:0000313" key="1">
    <source>
        <dbReference type="EMBL" id="OMP03519.1"/>
    </source>
</evidence>
<dbReference type="EMBL" id="AWUE01014487">
    <property type="protein sequence ID" value="OMP03519.1"/>
    <property type="molecule type" value="Genomic_DNA"/>
</dbReference>
<accession>A0A1R3K8Y9</accession>
<organism evidence="1 2">
    <name type="scientific">Corchorus olitorius</name>
    <dbReference type="NCBI Taxonomy" id="93759"/>
    <lineage>
        <taxon>Eukaryota</taxon>
        <taxon>Viridiplantae</taxon>
        <taxon>Streptophyta</taxon>
        <taxon>Embryophyta</taxon>
        <taxon>Tracheophyta</taxon>
        <taxon>Spermatophyta</taxon>
        <taxon>Magnoliopsida</taxon>
        <taxon>eudicotyledons</taxon>
        <taxon>Gunneridae</taxon>
        <taxon>Pentapetalae</taxon>
        <taxon>rosids</taxon>
        <taxon>malvids</taxon>
        <taxon>Malvales</taxon>
        <taxon>Malvaceae</taxon>
        <taxon>Grewioideae</taxon>
        <taxon>Apeibeae</taxon>
        <taxon>Corchorus</taxon>
    </lineage>
</organism>
<dbReference type="Proteomes" id="UP000187203">
    <property type="component" value="Unassembled WGS sequence"/>
</dbReference>
<proteinExistence type="predicted"/>